<proteinExistence type="predicted"/>
<name>A0A930YDV5_9ACTN</name>
<dbReference type="Proteomes" id="UP000640489">
    <property type="component" value="Unassembled WGS sequence"/>
</dbReference>
<evidence type="ECO:0000256" key="1">
    <source>
        <dbReference type="SAM" id="MobiDB-lite"/>
    </source>
</evidence>
<dbReference type="AlphaFoldDB" id="A0A930YDV5"/>
<evidence type="ECO:0000313" key="3">
    <source>
        <dbReference type="EMBL" id="MBF4763183.1"/>
    </source>
</evidence>
<dbReference type="RefSeq" id="WP_194706353.1">
    <property type="nucleotide sequence ID" value="NZ_JADKPN010000003.1"/>
</dbReference>
<dbReference type="EMBL" id="JADKPN010000003">
    <property type="protein sequence ID" value="MBF4763183.1"/>
    <property type="molecule type" value="Genomic_DNA"/>
</dbReference>
<feature type="region of interest" description="Disordered" evidence="1">
    <location>
        <begin position="1"/>
        <end position="37"/>
    </location>
</feature>
<keyword evidence="2" id="KW-0472">Membrane</keyword>
<sequence>MDPTEVPPGQPYAQPPPGWPYGDPPAPPKPARSAEEKPRRIPRKAWYLFGTGLIVLGFVLMLVFIGVAVTQGLRVFSDSVDIRVPGSSQVDLPPGTERMIWARPGDSRGCSTTDTSGTELPIDTDVSVSVSMNGDEWVGVGKFPTGNGHVVVECDGSEGELRIARVFGAWSFVGSILGAVFSPFVFGFAGAGVLAVTGARHYRETRR</sequence>
<evidence type="ECO:0000256" key="2">
    <source>
        <dbReference type="SAM" id="Phobius"/>
    </source>
</evidence>
<comment type="caution">
    <text evidence="3">The sequence shown here is derived from an EMBL/GenBank/DDBJ whole genome shotgun (WGS) entry which is preliminary data.</text>
</comment>
<reference evidence="3" key="1">
    <citation type="submission" date="2020-11" db="EMBL/GenBank/DDBJ databases">
        <title>Nocardioides sp. nov., isolated from Soil of Cynanchum wilfordii Hemsley rhizosphere.</title>
        <authorList>
            <person name="Lee J.-S."/>
            <person name="Suh M.K."/>
            <person name="Kim J.-S."/>
        </authorList>
    </citation>
    <scope>NUCLEOTIDE SEQUENCE</scope>
    <source>
        <strain evidence="3">KCTC 19275</strain>
    </source>
</reference>
<keyword evidence="2" id="KW-1133">Transmembrane helix</keyword>
<feature type="compositionally biased region" description="Pro residues" evidence="1">
    <location>
        <begin position="1"/>
        <end position="30"/>
    </location>
</feature>
<accession>A0A930YDV5</accession>
<evidence type="ECO:0000313" key="4">
    <source>
        <dbReference type="Proteomes" id="UP000640489"/>
    </source>
</evidence>
<gene>
    <name evidence="3" type="ORF">ISU07_08595</name>
</gene>
<protein>
    <submittedName>
        <fullName evidence="3">Uncharacterized protein</fullName>
    </submittedName>
</protein>
<feature type="transmembrane region" description="Helical" evidence="2">
    <location>
        <begin position="46"/>
        <end position="69"/>
    </location>
</feature>
<feature type="transmembrane region" description="Helical" evidence="2">
    <location>
        <begin position="169"/>
        <end position="197"/>
    </location>
</feature>
<keyword evidence="4" id="KW-1185">Reference proteome</keyword>
<keyword evidence="2" id="KW-0812">Transmembrane</keyword>
<organism evidence="3 4">
    <name type="scientific">Nocardioides islandensis</name>
    <dbReference type="NCBI Taxonomy" id="433663"/>
    <lineage>
        <taxon>Bacteria</taxon>
        <taxon>Bacillati</taxon>
        <taxon>Actinomycetota</taxon>
        <taxon>Actinomycetes</taxon>
        <taxon>Propionibacteriales</taxon>
        <taxon>Nocardioidaceae</taxon>
        <taxon>Nocardioides</taxon>
    </lineage>
</organism>